<protein>
    <submittedName>
        <fullName evidence="1">Uncharacterized protein</fullName>
    </submittedName>
</protein>
<reference evidence="1" key="1">
    <citation type="submission" date="2006-02" db="EMBL/GenBank/DDBJ databases">
        <title>Complete nucleotide sequence of BcepNazgul, a novel soil phage of Burkholderia cepacia genomovar VII.</title>
        <authorList>
            <person name="Summer E.J."/>
            <person name="Peek M.L."/>
            <person name="Haliburton J.R."/>
            <person name="Hall E."/>
            <person name="Heusinkveld K."/>
            <person name="Simser J."/>
            <person name="No E.G."/>
            <person name="Gonzalez C.F."/>
            <person name="Young R.F."/>
        </authorList>
    </citation>
    <scope>NUCLEOTIDE SEQUENCE [LARGE SCALE GENOMIC DNA]</scope>
</reference>
<evidence type="ECO:0000313" key="1">
    <source>
        <dbReference type="EMBL" id="AAQ63392.1"/>
    </source>
</evidence>
<dbReference type="Proteomes" id="UP000002549">
    <property type="component" value="Segment"/>
</dbReference>
<evidence type="ECO:0000313" key="2">
    <source>
        <dbReference type="Proteomes" id="UP000002549"/>
    </source>
</evidence>
<dbReference type="RefSeq" id="NP_919025.1">
    <property type="nucleotide sequence ID" value="NC_005091.2"/>
</dbReference>
<dbReference type="KEGG" id="vg:2559579"/>
<proteinExistence type="predicted"/>
<keyword evidence="2" id="KW-1185">Reference proteome</keyword>
<name>Q6UYE9_9CAUD</name>
<accession>Q6UYE9</accession>
<dbReference type="EMBL" id="AY357582">
    <property type="protein sequence ID" value="AAQ63392.1"/>
    <property type="molecule type" value="Genomic_DNA"/>
</dbReference>
<organism evidence="1 2">
    <name type="scientific">Burkholderia phage BcepNazgul</name>
    <dbReference type="NCBI Taxonomy" id="242861"/>
    <lineage>
        <taxon>Viruses</taxon>
        <taxon>Duplodnaviria</taxon>
        <taxon>Heunggongvirae</taxon>
        <taxon>Uroviricota</taxon>
        <taxon>Caudoviricetes</taxon>
        <taxon>Casjensviridae</taxon>
        <taxon>Nazgulvirus</taxon>
        <taxon>Nazgulvirus bcepnazgul</taxon>
        <taxon>Burkholderia virus BcepNazgul</taxon>
    </lineage>
</organism>
<gene>
    <name evidence="1" type="ORF">Nazgul16</name>
</gene>
<sequence>MRAGRPPARAGIRTFLSKMPVGASYFIAGDTMDSYNAKTFRKASVELGLPIRSVVHHKHPTHGMSGIEIIRLPVEKSERRII</sequence>
<dbReference type="GeneID" id="2559579"/>